<gene>
    <name evidence="2" type="ORF">VSDG_02852</name>
</gene>
<dbReference type="EMBL" id="LJZO01000007">
    <property type="protein sequence ID" value="ROW01040.1"/>
    <property type="molecule type" value="Genomic_DNA"/>
</dbReference>
<feature type="transmembrane region" description="Helical" evidence="1">
    <location>
        <begin position="140"/>
        <end position="161"/>
    </location>
</feature>
<evidence type="ECO:0000256" key="1">
    <source>
        <dbReference type="SAM" id="Phobius"/>
    </source>
</evidence>
<feature type="transmembrane region" description="Helical" evidence="1">
    <location>
        <begin position="65"/>
        <end position="86"/>
    </location>
</feature>
<feature type="transmembrane region" description="Helical" evidence="1">
    <location>
        <begin position="101"/>
        <end position="119"/>
    </location>
</feature>
<dbReference type="AlphaFoldDB" id="A0A423WCJ4"/>
<keyword evidence="1" id="KW-0472">Membrane</keyword>
<sequence length="166" mass="18119">MSTTASSANMSSVTSLVAIALTLVSGYATYQSTASILNIRKYEEKAERAAEWSNTAKKRLWDTRYTIGAGFASCLLSLSTATAYIFVSSEPSISKAPVRNVWPAVLAVALRFGASRYMYKFWSTKAMIPRMDQYNAAISQSMEVINVLNVLSIGWGILAVVEVLPL</sequence>
<accession>A0A423WCJ4</accession>
<dbReference type="OrthoDB" id="5405107at2759"/>
<feature type="transmembrane region" description="Helical" evidence="1">
    <location>
        <begin position="12"/>
        <end position="30"/>
    </location>
</feature>
<proteinExistence type="predicted"/>
<dbReference type="Proteomes" id="UP000284375">
    <property type="component" value="Unassembled WGS sequence"/>
</dbReference>
<evidence type="ECO:0008006" key="4">
    <source>
        <dbReference type="Google" id="ProtNLM"/>
    </source>
</evidence>
<comment type="caution">
    <text evidence="2">The sequence shown here is derived from an EMBL/GenBank/DDBJ whole genome shotgun (WGS) entry which is preliminary data.</text>
</comment>
<protein>
    <recommendedName>
        <fullName evidence="4">DUF1772-domain-containing protein</fullName>
    </recommendedName>
</protein>
<name>A0A423WCJ4_CYTCH</name>
<keyword evidence="1" id="KW-0812">Transmembrane</keyword>
<keyword evidence="1" id="KW-1133">Transmembrane helix</keyword>
<evidence type="ECO:0000313" key="2">
    <source>
        <dbReference type="EMBL" id="ROW01040.1"/>
    </source>
</evidence>
<keyword evidence="3" id="KW-1185">Reference proteome</keyword>
<organism evidence="2 3">
    <name type="scientific">Cytospora chrysosperma</name>
    <name type="common">Cytospora canker fungus</name>
    <name type="synonym">Sphaeria chrysosperma</name>
    <dbReference type="NCBI Taxonomy" id="252740"/>
    <lineage>
        <taxon>Eukaryota</taxon>
        <taxon>Fungi</taxon>
        <taxon>Dikarya</taxon>
        <taxon>Ascomycota</taxon>
        <taxon>Pezizomycotina</taxon>
        <taxon>Sordariomycetes</taxon>
        <taxon>Sordariomycetidae</taxon>
        <taxon>Diaporthales</taxon>
        <taxon>Cytosporaceae</taxon>
        <taxon>Cytospora</taxon>
    </lineage>
</organism>
<evidence type="ECO:0000313" key="3">
    <source>
        <dbReference type="Proteomes" id="UP000284375"/>
    </source>
</evidence>
<reference evidence="2 3" key="1">
    <citation type="submission" date="2015-09" db="EMBL/GenBank/DDBJ databases">
        <title>Host preference determinants of Valsa canker pathogens revealed by comparative genomics.</title>
        <authorList>
            <person name="Yin Z."/>
            <person name="Huang L."/>
        </authorList>
    </citation>
    <scope>NUCLEOTIDE SEQUENCE [LARGE SCALE GENOMIC DNA]</scope>
    <source>
        <strain evidence="2 3">YSFL</strain>
    </source>
</reference>